<reference evidence="5" key="1">
    <citation type="journal article" date="2017" name="Nat. Commun.">
        <title>The North American bullfrog draft genome provides insight into hormonal regulation of long noncoding RNA.</title>
        <authorList>
            <person name="Hammond S.A."/>
            <person name="Warren R.L."/>
            <person name="Vandervalk B.P."/>
            <person name="Kucuk E."/>
            <person name="Khan H."/>
            <person name="Gibb E.A."/>
            <person name="Pandoh P."/>
            <person name="Kirk H."/>
            <person name="Zhao Y."/>
            <person name="Jones M."/>
            <person name="Mungall A.J."/>
            <person name="Coope R."/>
            <person name="Pleasance S."/>
            <person name="Moore R.A."/>
            <person name="Holt R.A."/>
            <person name="Round J.M."/>
            <person name="Ohora S."/>
            <person name="Walle B.V."/>
            <person name="Veldhoen N."/>
            <person name="Helbing C.C."/>
            <person name="Birol I."/>
        </authorList>
    </citation>
    <scope>NUCLEOTIDE SEQUENCE [LARGE SCALE GENOMIC DNA]</scope>
</reference>
<feature type="transmembrane region" description="Helical" evidence="2">
    <location>
        <begin position="37"/>
        <end position="57"/>
    </location>
</feature>
<protein>
    <recommendedName>
        <fullName evidence="3">Endoplasmic reticulum metallopeptidase 1-like C-terminal domain-containing protein</fullName>
    </recommendedName>
</protein>
<evidence type="ECO:0000313" key="5">
    <source>
        <dbReference type="Proteomes" id="UP000228934"/>
    </source>
</evidence>
<feature type="domain" description="Endoplasmic reticulum metallopeptidase 1-like C-terminal" evidence="3">
    <location>
        <begin position="67"/>
        <end position="277"/>
    </location>
</feature>
<organism evidence="4 5">
    <name type="scientific">Aquarana catesbeiana</name>
    <name type="common">American bullfrog</name>
    <name type="synonym">Rana catesbeiana</name>
    <dbReference type="NCBI Taxonomy" id="8400"/>
    <lineage>
        <taxon>Eukaryota</taxon>
        <taxon>Metazoa</taxon>
        <taxon>Chordata</taxon>
        <taxon>Craniata</taxon>
        <taxon>Vertebrata</taxon>
        <taxon>Euteleostomi</taxon>
        <taxon>Amphibia</taxon>
        <taxon>Batrachia</taxon>
        <taxon>Anura</taxon>
        <taxon>Neobatrachia</taxon>
        <taxon>Ranoidea</taxon>
        <taxon>Ranidae</taxon>
        <taxon>Aquarana</taxon>
    </lineage>
</organism>
<accession>A0A2G9S0F6</accession>
<keyword evidence="2" id="KW-1133">Transmembrane helix</keyword>
<proteinExistence type="inferred from homology"/>
<dbReference type="Pfam" id="PF22248">
    <property type="entry name" value="ERMP1_C"/>
    <property type="match status" value="1"/>
</dbReference>
<keyword evidence="2" id="KW-0472">Membrane</keyword>
<gene>
    <name evidence="4" type="ORF">AB205_0004370</name>
</gene>
<evidence type="ECO:0000259" key="3">
    <source>
        <dbReference type="Pfam" id="PF22248"/>
    </source>
</evidence>
<evidence type="ECO:0000313" key="4">
    <source>
        <dbReference type="EMBL" id="PIO33590.1"/>
    </source>
</evidence>
<dbReference type="InterPro" id="IPR053973">
    <property type="entry name" value="ERMP1-like_C"/>
</dbReference>
<sequence>MGVLKYLASSHLLADSSEYRHGNLVFFDMSGFFVLSYPARIGTIVNYIIGTVALFYLSKNTIKYKRAARTFHNLNGEVVKTDSGIWINAFDYSGLFHVTPHIPELNDTVRAPCEDAPFCGYPWFFPVHFLLRKNWYLPTPPPPLSENMVFKLASREEMPWGATRLNFEVKGPSHMTVYVRPHDPFVLSSWSLGDGIPVPSNGGDYFVYYSHGLQAPVWKFWIELKGSDDYSDGMVTVAVASHYFFGSNQHSPQLDALLHKFPDWSFPSSWVSTYDLFVY</sequence>
<dbReference type="OrthoDB" id="76293at2759"/>
<dbReference type="Proteomes" id="UP000228934">
    <property type="component" value="Unassembled WGS sequence"/>
</dbReference>
<dbReference type="EMBL" id="KV928390">
    <property type="protein sequence ID" value="PIO33590.1"/>
    <property type="molecule type" value="Genomic_DNA"/>
</dbReference>
<evidence type="ECO:0000256" key="2">
    <source>
        <dbReference type="SAM" id="Phobius"/>
    </source>
</evidence>
<dbReference type="AlphaFoldDB" id="A0A2G9S0F6"/>
<keyword evidence="5" id="KW-1185">Reference proteome</keyword>
<comment type="similarity">
    <text evidence="1">Belongs to the peptidase M28 family.</text>
</comment>
<evidence type="ECO:0000256" key="1">
    <source>
        <dbReference type="ARBA" id="ARBA00010918"/>
    </source>
</evidence>
<name>A0A2G9S0F6_AQUCT</name>
<keyword evidence="2" id="KW-0812">Transmembrane</keyword>